<keyword evidence="6" id="KW-0175">Coiled coil</keyword>
<keyword evidence="9 10" id="KW-0137">Centromere</keyword>
<keyword evidence="5 10" id="KW-0995">Kinetochore</keyword>
<reference evidence="13" key="1">
    <citation type="submission" date="2020-09" db="EMBL/GenBank/DDBJ databases">
        <authorList>
            <person name="Kikuchi T."/>
        </authorList>
    </citation>
    <scope>NUCLEOTIDE SEQUENCE</scope>
    <source>
        <strain evidence="13">SH1</strain>
    </source>
</reference>
<evidence type="ECO:0000313" key="13">
    <source>
        <dbReference type="EMBL" id="CAD5225383.1"/>
    </source>
</evidence>
<feature type="region of interest" description="Disordered" evidence="11">
    <location>
        <begin position="1"/>
        <end position="22"/>
    </location>
</feature>
<dbReference type="GO" id="GO:0051301">
    <property type="term" value="P:cell division"/>
    <property type="evidence" value="ECO:0007669"/>
    <property type="project" value="UniProtKB-UniRule"/>
</dbReference>
<dbReference type="Proteomes" id="UP000783686">
    <property type="component" value="Unassembled WGS sequence"/>
</dbReference>
<evidence type="ECO:0000256" key="10">
    <source>
        <dbReference type="RuleBase" id="RU368072"/>
    </source>
</evidence>
<dbReference type="Proteomes" id="UP000614601">
    <property type="component" value="Unassembled WGS sequence"/>
</dbReference>
<dbReference type="GO" id="GO:0031262">
    <property type="term" value="C:Ndc80 complex"/>
    <property type="evidence" value="ECO:0007669"/>
    <property type="project" value="UniProtKB-UniRule"/>
</dbReference>
<evidence type="ECO:0000256" key="3">
    <source>
        <dbReference type="ARBA" id="ARBA00022618"/>
    </source>
</evidence>
<evidence type="ECO:0000256" key="4">
    <source>
        <dbReference type="ARBA" id="ARBA00022776"/>
    </source>
</evidence>
<keyword evidence="14" id="KW-1185">Reference proteome</keyword>
<evidence type="ECO:0000256" key="5">
    <source>
        <dbReference type="ARBA" id="ARBA00022838"/>
    </source>
</evidence>
<comment type="subunit">
    <text evidence="10">Component of the NDC80 complex.</text>
</comment>
<gene>
    <name evidence="13" type="ORF">BOKJ2_LOCUS11551</name>
</gene>
<sequence length="586" mass="67682">MRPSIGRPSVGRQSSVGVGRLSTGTNYNRWSVASSSVRRPSMAPNKKSTKEEDICGLMRFFDDQGVQFNYSERSLKNPQLNDFRTWLEFIVKCIDPNYKAEKEIEKTMPALFSVLHYPYVIKPSMCMTVNSPHNWPFFLKALHWLTKVATRPQKAYRNEEDDNAYVVSYVIHCCNLPEGEDIQPTYEIFKELIVESESQTEEEKEVEELRQKMVDLKYSIELEEKAVCSNEAEKATQMKKKENMEREVEEKKEKMNALVVEKENIIAEHNNLTEKVETHCQEIDELKNKIKAQPMTADEARALLKRRTQLRQDIHDKKSEAEKLRKAHTDTQSNYQKTNHTKLGQFKKFASDLASMAREVGVQAELVDQLETALFGKAKDVLNTEGMSGAVAQSFQTMIRSINKGIKAKIETLGLGSLEEKIMGQRNQNEDLQVKIKMTREGYEMDLENDRTRTKEFERAVQESRDIYESIKNECGIVNEKSIELERACKTEERTKSQLVAEQATAISTMKNIDMLAKDFYTEVYSEVVRINEEIQKLCQIEGKLEQKAKFRIDELKTVTNNIKKIQKAHRVLLETKPNENVNFLP</sequence>
<comment type="function">
    <text evidence="10">Acts as a component of the essential kinetochore-associated NDC80 complex, which is required for chromosome segregation and spindle checkpoint activity.</text>
</comment>
<evidence type="ECO:0000313" key="14">
    <source>
        <dbReference type="Proteomes" id="UP000614601"/>
    </source>
</evidence>
<keyword evidence="7 10" id="KW-0539">Nucleus</keyword>
<dbReference type="PANTHER" id="PTHR10643">
    <property type="entry name" value="KINETOCHORE PROTEIN NDC80"/>
    <property type="match status" value="1"/>
</dbReference>
<evidence type="ECO:0000256" key="7">
    <source>
        <dbReference type="ARBA" id="ARBA00023242"/>
    </source>
</evidence>
<evidence type="ECO:0000256" key="11">
    <source>
        <dbReference type="SAM" id="MobiDB-lite"/>
    </source>
</evidence>
<feature type="domain" description="Kinetochore protein Ndc80 CH" evidence="12">
    <location>
        <begin position="45"/>
        <end position="150"/>
    </location>
</feature>
<keyword evidence="4 10" id="KW-0498">Mitosis</keyword>
<dbReference type="PANTHER" id="PTHR10643:SF2">
    <property type="entry name" value="KINETOCHORE PROTEIN NDC80 HOMOLOG"/>
    <property type="match status" value="1"/>
</dbReference>
<accession>A0A811LAJ4</accession>
<keyword evidence="8 10" id="KW-0131">Cell cycle</keyword>
<comment type="caution">
    <text evidence="13">The sequence shown here is derived from an EMBL/GenBank/DDBJ whole genome shotgun (WGS) entry which is preliminary data.</text>
</comment>
<evidence type="ECO:0000256" key="1">
    <source>
        <dbReference type="ARBA" id="ARBA00007050"/>
    </source>
</evidence>
<feature type="compositionally biased region" description="Polar residues" evidence="11">
    <location>
        <begin position="11"/>
        <end position="22"/>
    </location>
</feature>
<evidence type="ECO:0000256" key="2">
    <source>
        <dbReference type="ARBA" id="ARBA00022454"/>
    </source>
</evidence>
<dbReference type="InterPro" id="IPR055260">
    <property type="entry name" value="Ndc80_CH"/>
</dbReference>
<keyword evidence="2 10" id="KW-0158">Chromosome</keyword>
<organism evidence="13 14">
    <name type="scientific">Bursaphelenchus okinawaensis</name>
    <dbReference type="NCBI Taxonomy" id="465554"/>
    <lineage>
        <taxon>Eukaryota</taxon>
        <taxon>Metazoa</taxon>
        <taxon>Ecdysozoa</taxon>
        <taxon>Nematoda</taxon>
        <taxon>Chromadorea</taxon>
        <taxon>Rhabditida</taxon>
        <taxon>Tylenchina</taxon>
        <taxon>Tylenchomorpha</taxon>
        <taxon>Aphelenchoidea</taxon>
        <taxon>Aphelenchoididae</taxon>
        <taxon>Bursaphelenchus</taxon>
    </lineage>
</organism>
<feature type="region of interest" description="Disordered" evidence="11">
    <location>
        <begin position="315"/>
        <end position="337"/>
    </location>
</feature>
<comment type="subcellular location">
    <subcellularLocation>
        <location evidence="10">Chromosome</location>
        <location evidence="10">Centromere</location>
        <location evidence="10">Kinetochore</location>
    </subcellularLocation>
    <subcellularLocation>
        <location evidence="10">Nucleus</location>
    </subcellularLocation>
</comment>
<proteinExistence type="inferred from homology"/>
<dbReference type="GO" id="GO:0005634">
    <property type="term" value="C:nucleus"/>
    <property type="evidence" value="ECO:0007669"/>
    <property type="project" value="UniProtKB-SubCell"/>
</dbReference>
<name>A0A811LAJ4_9BILA</name>
<keyword evidence="3 10" id="KW-0132">Cell division</keyword>
<dbReference type="Pfam" id="PF03801">
    <property type="entry name" value="Ndc80_HEC"/>
    <property type="match status" value="1"/>
</dbReference>
<evidence type="ECO:0000259" key="12">
    <source>
        <dbReference type="Pfam" id="PF03801"/>
    </source>
</evidence>
<evidence type="ECO:0000256" key="9">
    <source>
        <dbReference type="ARBA" id="ARBA00023328"/>
    </source>
</evidence>
<dbReference type="InterPro" id="IPR005550">
    <property type="entry name" value="Kinetochore_Ndc80"/>
</dbReference>
<dbReference type="InterPro" id="IPR038273">
    <property type="entry name" value="Ndc80_sf"/>
</dbReference>
<dbReference type="GO" id="GO:0051315">
    <property type="term" value="P:attachment of mitotic spindle microtubules to kinetochore"/>
    <property type="evidence" value="ECO:0007669"/>
    <property type="project" value="UniProtKB-UniRule"/>
</dbReference>
<protein>
    <recommendedName>
        <fullName evidence="10">Kinetochore protein NDC80</fullName>
    </recommendedName>
</protein>
<dbReference type="AlphaFoldDB" id="A0A811LAJ4"/>
<dbReference type="EMBL" id="CAJFDH010000005">
    <property type="protein sequence ID" value="CAD5225383.1"/>
    <property type="molecule type" value="Genomic_DNA"/>
</dbReference>
<dbReference type="OrthoDB" id="7459479at2759"/>
<dbReference type="EMBL" id="CAJFCW020000005">
    <property type="protein sequence ID" value="CAG9120805.1"/>
    <property type="molecule type" value="Genomic_DNA"/>
</dbReference>
<comment type="similarity">
    <text evidence="1 10">Belongs to the NDC80/HEC1 family.</text>
</comment>
<dbReference type="Gene3D" id="1.10.418.30">
    <property type="entry name" value="Ncd80 complex, Ncd80 subunit"/>
    <property type="match status" value="1"/>
</dbReference>
<evidence type="ECO:0000256" key="6">
    <source>
        <dbReference type="ARBA" id="ARBA00023054"/>
    </source>
</evidence>
<evidence type="ECO:0000256" key="8">
    <source>
        <dbReference type="ARBA" id="ARBA00023306"/>
    </source>
</evidence>
<feature type="compositionally biased region" description="Basic and acidic residues" evidence="11">
    <location>
        <begin position="315"/>
        <end position="329"/>
    </location>
</feature>